<evidence type="ECO:0000256" key="1">
    <source>
        <dbReference type="ARBA" id="ARBA00001973"/>
    </source>
</evidence>
<protein>
    <submittedName>
        <fullName evidence="5">Copper-dependent polysaccharide monooxygenase</fullName>
    </submittedName>
</protein>
<dbReference type="GeneID" id="25319465"/>
<evidence type="ECO:0000259" key="4">
    <source>
        <dbReference type="Pfam" id="PF03067"/>
    </source>
</evidence>
<evidence type="ECO:0000256" key="2">
    <source>
        <dbReference type="ARBA" id="ARBA00023008"/>
    </source>
</evidence>
<name>A0A0F4YL78_RASE3</name>
<feature type="chain" id="PRO_5002481647" evidence="3">
    <location>
        <begin position="18"/>
        <end position="223"/>
    </location>
</feature>
<dbReference type="Proteomes" id="UP000053958">
    <property type="component" value="Unassembled WGS sequence"/>
</dbReference>
<keyword evidence="2" id="KW-0186">Copper</keyword>
<keyword evidence="3" id="KW-0732">Signal</keyword>
<feature type="signal peptide" evidence="3">
    <location>
        <begin position="1"/>
        <end position="17"/>
    </location>
</feature>
<dbReference type="GO" id="GO:0004497">
    <property type="term" value="F:monooxygenase activity"/>
    <property type="evidence" value="ECO:0007669"/>
    <property type="project" value="UniProtKB-KW"/>
</dbReference>
<dbReference type="RefSeq" id="XP_013325472.1">
    <property type="nucleotide sequence ID" value="XM_013470018.1"/>
</dbReference>
<dbReference type="PANTHER" id="PTHR36182">
    <property type="entry name" value="PROTEIN, PUTATIVE (AFU_ORTHOLOGUE AFUA_6G10930)-RELATED"/>
    <property type="match status" value="1"/>
</dbReference>
<feature type="domain" description="Chitin-binding type-4" evidence="4">
    <location>
        <begin position="53"/>
        <end position="156"/>
    </location>
</feature>
<dbReference type="InterPro" id="IPR004302">
    <property type="entry name" value="Cellulose/chitin-bd_N"/>
</dbReference>
<gene>
    <name evidence="5" type="ORF">T310_7189</name>
</gene>
<dbReference type="SMR" id="A0A0F4YL78"/>
<keyword evidence="5" id="KW-0560">Oxidoreductase</keyword>
<dbReference type="OrthoDB" id="2342176at2759"/>
<accession>A0A0F4YL78</accession>
<reference evidence="5 6" key="1">
    <citation type="submission" date="2015-04" db="EMBL/GenBank/DDBJ databases">
        <authorList>
            <person name="Heijne W.H."/>
            <person name="Fedorova N.D."/>
            <person name="Nierman W.C."/>
            <person name="Vollebregt A.W."/>
            <person name="Zhao Z."/>
            <person name="Wu L."/>
            <person name="Kumar M."/>
            <person name="Stam H."/>
            <person name="van den Berg M.A."/>
            <person name="Pel H.J."/>
        </authorList>
    </citation>
    <scope>NUCLEOTIDE SEQUENCE [LARGE SCALE GENOMIC DNA]</scope>
    <source>
        <strain evidence="5 6">CBS 393.64</strain>
    </source>
</reference>
<evidence type="ECO:0000313" key="5">
    <source>
        <dbReference type="EMBL" id="KKA18860.1"/>
    </source>
</evidence>
<proteinExistence type="predicted"/>
<comment type="cofactor">
    <cofactor evidence="1">
        <name>Cu(2+)</name>
        <dbReference type="ChEBI" id="CHEBI:29036"/>
    </cofactor>
</comment>
<evidence type="ECO:0000256" key="3">
    <source>
        <dbReference type="SAM" id="SignalP"/>
    </source>
</evidence>
<dbReference type="EMBL" id="LASV01000410">
    <property type="protein sequence ID" value="KKA18860.1"/>
    <property type="molecule type" value="Genomic_DNA"/>
</dbReference>
<keyword evidence="6" id="KW-1185">Reference proteome</keyword>
<dbReference type="STRING" id="1408163.A0A0F4YL78"/>
<sequence>MLFKTVLGLLSAGLVTAHMEMSWPYPLRSKFDPNNNYSDIDYSMTSPLNADGSNFPCKGYQNNTPWRTVTTYQAGQTYNMTLAGSATHGGGSCQLSLSYDNGENFYVIQSMEGGCPLTTKYDFQMPSDVANGKALFAWTWFNLQGNREMYMNCADVEITGGSGTTDSVAASYPKIMVANVGAAGNNCQTVENQQVVFRHPGKQVIYGAGVTSSSPVAPTCQQD</sequence>
<keyword evidence="5" id="KW-0503">Monooxygenase</keyword>
<comment type="caution">
    <text evidence="5">The sequence shown here is derived from an EMBL/GenBank/DDBJ whole genome shotgun (WGS) entry which is preliminary data.</text>
</comment>
<dbReference type="Pfam" id="PF03067">
    <property type="entry name" value="LPMO_10"/>
    <property type="match status" value="1"/>
</dbReference>
<dbReference type="Gene3D" id="2.70.50.70">
    <property type="match status" value="1"/>
</dbReference>
<dbReference type="AlphaFoldDB" id="A0A0F4YL78"/>
<evidence type="ECO:0000313" key="6">
    <source>
        <dbReference type="Proteomes" id="UP000053958"/>
    </source>
</evidence>
<dbReference type="PANTHER" id="PTHR36182:SF1">
    <property type="entry name" value="PROTEIN, PUTATIVE (AFU_ORTHOLOGUE AFUA_6G10930)-RELATED"/>
    <property type="match status" value="1"/>
</dbReference>
<organism evidence="5 6">
    <name type="scientific">Rasamsonia emersonii (strain ATCC 16479 / CBS 393.64 / IMI 116815)</name>
    <dbReference type="NCBI Taxonomy" id="1408163"/>
    <lineage>
        <taxon>Eukaryota</taxon>
        <taxon>Fungi</taxon>
        <taxon>Dikarya</taxon>
        <taxon>Ascomycota</taxon>
        <taxon>Pezizomycotina</taxon>
        <taxon>Eurotiomycetes</taxon>
        <taxon>Eurotiomycetidae</taxon>
        <taxon>Eurotiales</taxon>
        <taxon>Trichocomaceae</taxon>
        <taxon>Rasamsonia</taxon>
    </lineage>
</organism>